<gene>
    <name evidence="1" type="ORF">DFR29_11564</name>
</gene>
<sequence length="95" mass="10416">MRHFLDAHAAFVNWLDGAAECEPTAAQVEEAMFVLAAKAARRGMTGARWQFVVDGLIAHAKRRCPNNADLPQFVARGFDFSANWSGIQASATRSH</sequence>
<organism evidence="1 2">
    <name type="scientific">Tahibacter aquaticus</name>
    <dbReference type="NCBI Taxonomy" id="520092"/>
    <lineage>
        <taxon>Bacteria</taxon>
        <taxon>Pseudomonadati</taxon>
        <taxon>Pseudomonadota</taxon>
        <taxon>Gammaproteobacteria</taxon>
        <taxon>Lysobacterales</taxon>
        <taxon>Rhodanobacteraceae</taxon>
        <taxon>Tahibacter</taxon>
    </lineage>
</organism>
<dbReference type="RefSeq" id="WP_133820675.1">
    <property type="nucleotide sequence ID" value="NZ_SNZH01000015.1"/>
</dbReference>
<comment type="caution">
    <text evidence="1">The sequence shown here is derived from an EMBL/GenBank/DDBJ whole genome shotgun (WGS) entry which is preliminary data.</text>
</comment>
<evidence type="ECO:0000313" key="1">
    <source>
        <dbReference type="EMBL" id="TDR39676.1"/>
    </source>
</evidence>
<accession>A0A4R6YPG6</accession>
<name>A0A4R6YPG6_9GAMM</name>
<reference evidence="1 2" key="1">
    <citation type="submission" date="2019-03" db="EMBL/GenBank/DDBJ databases">
        <title>Genomic Encyclopedia of Type Strains, Phase IV (KMG-IV): sequencing the most valuable type-strain genomes for metagenomic binning, comparative biology and taxonomic classification.</title>
        <authorList>
            <person name="Goeker M."/>
        </authorList>
    </citation>
    <scope>NUCLEOTIDE SEQUENCE [LARGE SCALE GENOMIC DNA]</scope>
    <source>
        <strain evidence="1 2">DSM 21667</strain>
    </source>
</reference>
<protein>
    <submittedName>
        <fullName evidence="1">Uncharacterized protein</fullName>
    </submittedName>
</protein>
<dbReference type="EMBL" id="SNZH01000015">
    <property type="protein sequence ID" value="TDR39676.1"/>
    <property type="molecule type" value="Genomic_DNA"/>
</dbReference>
<keyword evidence="2" id="KW-1185">Reference proteome</keyword>
<evidence type="ECO:0000313" key="2">
    <source>
        <dbReference type="Proteomes" id="UP000295293"/>
    </source>
</evidence>
<dbReference type="AlphaFoldDB" id="A0A4R6YPG6"/>
<proteinExistence type="predicted"/>
<dbReference type="Proteomes" id="UP000295293">
    <property type="component" value="Unassembled WGS sequence"/>
</dbReference>